<dbReference type="GO" id="GO:0005737">
    <property type="term" value="C:cytoplasm"/>
    <property type="evidence" value="ECO:0007669"/>
    <property type="project" value="UniProtKB-ARBA"/>
</dbReference>
<dbReference type="EMBL" id="KP211877">
    <property type="protein sequence ID" value="ANV80201.1"/>
    <property type="molecule type" value="Genomic_DNA"/>
</dbReference>
<organism evidence="8">
    <name type="scientific">uncultured Poseidoniia archaeon</name>
    <dbReference type="NCBI Taxonomy" id="1697135"/>
    <lineage>
        <taxon>Archaea</taxon>
        <taxon>Methanobacteriati</taxon>
        <taxon>Thermoplasmatota</taxon>
        <taxon>Candidatus Poseidoniia</taxon>
        <taxon>environmental samples</taxon>
    </lineage>
</organism>
<dbReference type="GO" id="GO:0008299">
    <property type="term" value="P:isoprenoid biosynthetic process"/>
    <property type="evidence" value="ECO:0007669"/>
    <property type="project" value="UniProtKB-KW"/>
</dbReference>
<evidence type="ECO:0000259" key="6">
    <source>
        <dbReference type="Pfam" id="PF00108"/>
    </source>
</evidence>
<name>A0A1B1TD48_9ARCH</name>
<reference evidence="8" key="1">
    <citation type="journal article" date="2015" name="ISME J.">
        <title>A new class of marine Euryarchaeota group II from the Mediterranean deep chlorophyll maximum.</title>
        <authorList>
            <person name="Martin-Cuadrado A.B."/>
            <person name="Garcia-Heredia I."/>
            <person name="Molto A.G."/>
            <person name="Lopez-Ubeda R."/>
            <person name="Kimes N."/>
            <person name="Lopez-Garcia P."/>
            <person name="Moreira D."/>
            <person name="Rodriguez-Valera F."/>
        </authorList>
    </citation>
    <scope>NUCLEOTIDE SEQUENCE</scope>
</reference>
<dbReference type="GO" id="GO:0010124">
    <property type="term" value="P:phenylacetate catabolic process"/>
    <property type="evidence" value="ECO:0007669"/>
    <property type="project" value="TreeGrafter"/>
</dbReference>
<dbReference type="CDD" id="cd00751">
    <property type="entry name" value="thiolase"/>
    <property type="match status" value="1"/>
</dbReference>
<dbReference type="InterPro" id="IPR016039">
    <property type="entry name" value="Thiolase-like"/>
</dbReference>
<feature type="domain" description="Thiolase C-terminal" evidence="7">
    <location>
        <begin position="254"/>
        <end position="376"/>
    </location>
</feature>
<dbReference type="Gene3D" id="3.40.47.10">
    <property type="match status" value="1"/>
</dbReference>
<dbReference type="PROSITE" id="PS00737">
    <property type="entry name" value="THIOLASE_2"/>
    <property type="match status" value="1"/>
</dbReference>
<dbReference type="InterPro" id="IPR020613">
    <property type="entry name" value="Thiolase_CS"/>
</dbReference>
<dbReference type="PANTHER" id="PTHR43853">
    <property type="entry name" value="3-KETOACYL-COA THIOLASE, PEROXISOMAL"/>
    <property type="match status" value="1"/>
</dbReference>
<evidence type="ECO:0000256" key="2">
    <source>
        <dbReference type="ARBA" id="ARBA00022679"/>
    </source>
</evidence>
<feature type="domain" description="Thiolase N-terminal" evidence="6">
    <location>
        <begin position="4"/>
        <end position="246"/>
    </location>
</feature>
<dbReference type="GO" id="GO:0003988">
    <property type="term" value="F:acetyl-CoA C-acyltransferase activity"/>
    <property type="evidence" value="ECO:0007669"/>
    <property type="project" value="UniProtKB-EC"/>
</dbReference>
<keyword evidence="4" id="KW-0012">Acyltransferase</keyword>
<proteinExistence type="inferred from homology"/>
<reference evidence="8" key="2">
    <citation type="submission" date="2016-12" db="EMBL/GenBank/DDBJ databases">
        <authorList>
            <person name="Song W.-J."/>
            <person name="Kurnit D.M."/>
        </authorList>
    </citation>
    <scope>NUCLEOTIDE SEQUENCE</scope>
</reference>
<dbReference type="Pfam" id="PF00108">
    <property type="entry name" value="Thiolase_N"/>
    <property type="match status" value="1"/>
</dbReference>
<accession>A0A1B1TD48</accession>
<dbReference type="AlphaFoldDB" id="A0A1B1TD48"/>
<dbReference type="PANTHER" id="PTHR43853:SF21">
    <property type="entry name" value="STEROID 3-KETOACYL-COA THIOLASE"/>
    <property type="match status" value="1"/>
</dbReference>
<dbReference type="PROSITE" id="PS00099">
    <property type="entry name" value="THIOLASE_3"/>
    <property type="match status" value="1"/>
</dbReference>
<dbReference type="SUPFAM" id="SSF53901">
    <property type="entry name" value="Thiolase-like"/>
    <property type="match status" value="2"/>
</dbReference>
<evidence type="ECO:0000259" key="7">
    <source>
        <dbReference type="Pfam" id="PF02803"/>
    </source>
</evidence>
<dbReference type="NCBIfam" id="TIGR01930">
    <property type="entry name" value="AcCoA-C-Actrans"/>
    <property type="match status" value="1"/>
</dbReference>
<dbReference type="Pfam" id="PF02803">
    <property type="entry name" value="Thiolase_C"/>
    <property type="match status" value="1"/>
</dbReference>
<evidence type="ECO:0000256" key="4">
    <source>
        <dbReference type="ARBA" id="ARBA00023315"/>
    </source>
</evidence>
<evidence type="ECO:0000256" key="5">
    <source>
        <dbReference type="ARBA" id="ARBA00024073"/>
    </source>
</evidence>
<evidence type="ECO:0000313" key="8">
    <source>
        <dbReference type="EMBL" id="ANV80201.1"/>
    </source>
</evidence>
<dbReference type="InterPro" id="IPR002155">
    <property type="entry name" value="Thiolase"/>
</dbReference>
<dbReference type="InterPro" id="IPR050215">
    <property type="entry name" value="Thiolase-like_sf_Thiolase"/>
</dbReference>
<keyword evidence="3" id="KW-0414">Isoprene biosynthesis</keyword>
<dbReference type="EC" id="2.3.1.16" evidence="5"/>
<dbReference type="InterPro" id="IPR020617">
    <property type="entry name" value="Thiolase_C"/>
</dbReference>
<comment type="similarity">
    <text evidence="1">Belongs to the thiolase-like superfamily. Thiolase family.</text>
</comment>
<dbReference type="GO" id="GO:0006635">
    <property type="term" value="P:fatty acid beta-oxidation"/>
    <property type="evidence" value="ECO:0007669"/>
    <property type="project" value="TreeGrafter"/>
</dbReference>
<dbReference type="InterPro" id="IPR020616">
    <property type="entry name" value="Thiolase_N"/>
</dbReference>
<dbReference type="PIRSF" id="PIRSF000429">
    <property type="entry name" value="Ac-CoA_Ac_transf"/>
    <property type="match status" value="1"/>
</dbReference>
<evidence type="ECO:0000256" key="1">
    <source>
        <dbReference type="ARBA" id="ARBA00010982"/>
    </source>
</evidence>
<protein>
    <recommendedName>
        <fullName evidence="5">acetyl-CoA C-acyltransferase</fullName>
        <ecNumber evidence="5">2.3.1.16</ecNumber>
    </recommendedName>
</protein>
<evidence type="ECO:0000256" key="3">
    <source>
        <dbReference type="ARBA" id="ARBA00023229"/>
    </source>
</evidence>
<keyword evidence="2" id="KW-0808">Transferase</keyword>
<dbReference type="InterPro" id="IPR020610">
    <property type="entry name" value="Thiolase_AS"/>
</dbReference>
<sequence length="377" mass="40454">MKAVIVDWLRSPFHRAHKGKLSNVRPDEMAGYLAKTILKRNNILPELIDDILVGCAYPEGEQGYNIGRIMTYLGGLPNSVPGATFNRLCGSSMQAVLSASANIEVGWGECFLCGGVESMSRIKRRGFNWNPNPDLELEFPQAYIGMVETAENIANLWNISRSEQENFALLSHNKASFAQKSGFLEEEIVSINNSKEDIYEDGCIRGTTTLESMSQLSPVLGSGTSITAATASPLTDGASFMIVCSENFAKRNKLTPIARIVSGAVIGCDPEIMGIGPVEASRLALKRAKWTIEDIDIFELNEAFSSQSIAVINELGIDIDKVNVDGGSLAIGHPLGASGIRIIGKAASILNRTNGNRALASMCIGGGMGIAITLEKP</sequence>